<comment type="similarity">
    <text evidence="1">Belongs to the FemABX family.</text>
</comment>
<evidence type="ECO:0000256" key="4">
    <source>
        <dbReference type="ARBA" id="ARBA00022984"/>
    </source>
</evidence>
<dbReference type="Proteomes" id="UP000621447">
    <property type="component" value="Unassembled WGS sequence"/>
</dbReference>
<sequence length="361" mass="39034">MDGSALSNNTATATLSHVLDAADLAEFDAFMCAAPFGAYQQTRAWATVAPRHARRGWRFFVCRVGGDIVGAAVVRTTRLAVGAWLATVQRGPVVHDPAMLPLVLHHLRDSLKRAGCCSVQSAPRVRGRPLPIMAEAMRAAGFVPLPPHQQSLHHATGIVWLDKPEAEILAGFKQRARRAIRAADKAGITVRAVTNERDMDEYQALLDRFAVERSDYDMTGQADARGQAALVDACGGAMLLAEREGVAVGAHAFVRQGDEAIWLSLVTLDRDGASPGYPLLWHAMRAAAALGCVGYDLAGLPQGEPRDAGEAGRVQFKTAFAPHRRIMLPMQQLVLQPVQHTLLLGAREAYRRLRRSGALHG</sequence>
<evidence type="ECO:0000256" key="3">
    <source>
        <dbReference type="ARBA" id="ARBA00022960"/>
    </source>
</evidence>
<evidence type="ECO:0000259" key="7">
    <source>
        <dbReference type="Pfam" id="PF13480"/>
    </source>
</evidence>
<dbReference type="PANTHER" id="PTHR36174:SF1">
    <property type="entry name" value="LIPID II:GLYCINE GLYCYLTRANSFERASE"/>
    <property type="match status" value="1"/>
</dbReference>
<dbReference type="InterPro" id="IPR016181">
    <property type="entry name" value="Acyl_CoA_acyltransferase"/>
</dbReference>
<dbReference type="InterPro" id="IPR003447">
    <property type="entry name" value="FEMABX"/>
</dbReference>
<evidence type="ECO:0000313" key="8">
    <source>
        <dbReference type="EMBL" id="NTS65657.1"/>
    </source>
</evidence>
<dbReference type="SUPFAM" id="SSF55729">
    <property type="entry name" value="Acyl-CoA N-acyltransferases (Nat)"/>
    <property type="match status" value="2"/>
</dbReference>
<evidence type="ECO:0000313" key="9">
    <source>
        <dbReference type="Proteomes" id="UP000621447"/>
    </source>
</evidence>
<reference evidence="8 9" key="1">
    <citation type="submission" date="2020-06" db="EMBL/GenBank/DDBJ databases">
        <title>Sphingomonas hominis sp. nov., a member of the Sphingomonas, isolated from the hair of a 22-year-old girl.</title>
        <authorList>
            <person name="Zhang D.-F."/>
            <person name="Cui X.-W."/>
        </authorList>
    </citation>
    <scope>NUCLEOTIDE SEQUENCE [LARGE SCALE GENOMIC DNA]</scope>
    <source>
        <strain evidence="8 9">HHU CXW</strain>
    </source>
</reference>
<keyword evidence="2" id="KW-0808">Transferase</keyword>
<accession>A0ABX2JMH6</accession>
<evidence type="ECO:0000256" key="5">
    <source>
        <dbReference type="ARBA" id="ARBA00023315"/>
    </source>
</evidence>
<keyword evidence="5" id="KW-0012">Acyltransferase</keyword>
<proteinExistence type="inferred from homology"/>
<evidence type="ECO:0000256" key="1">
    <source>
        <dbReference type="ARBA" id="ARBA00009943"/>
    </source>
</evidence>
<keyword evidence="9" id="KW-1185">Reference proteome</keyword>
<dbReference type="Pfam" id="PF13480">
    <property type="entry name" value="Acetyltransf_6"/>
    <property type="match status" value="1"/>
</dbReference>
<protein>
    <submittedName>
        <fullName evidence="8">Peptidoglycan bridge formation glycyltransferase FemA/FemB family protein</fullName>
    </submittedName>
</protein>
<dbReference type="PANTHER" id="PTHR36174">
    <property type="entry name" value="LIPID II:GLYCINE GLYCYLTRANSFERASE"/>
    <property type="match status" value="1"/>
</dbReference>
<dbReference type="InterPro" id="IPR050644">
    <property type="entry name" value="PG_Glycine_Bridge_Synth"/>
</dbReference>
<evidence type="ECO:0000256" key="2">
    <source>
        <dbReference type="ARBA" id="ARBA00022679"/>
    </source>
</evidence>
<keyword evidence="3" id="KW-0133">Cell shape</keyword>
<keyword evidence="4" id="KW-0573">Peptidoglycan synthesis</keyword>
<dbReference type="InterPro" id="IPR038740">
    <property type="entry name" value="BioF2-like_GNAT_dom"/>
</dbReference>
<dbReference type="Pfam" id="PF02388">
    <property type="entry name" value="FemAB"/>
    <property type="match status" value="1"/>
</dbReference>
<dbReference type="PROSITE" id="PS51191">
    <property type="entry name" value="FEMABX"/>
    <property type="match status" value="1"/>
</dbReference>
<comment type="caution">
    <text evidence="8">The sequence shown here is derived from an EMBL/GenBank/DDBJ whole genome shotgun (WGS) entry which is preliminary data.</text>
</comment>
<dbReference type="Gene3D" id="3.40.630.30">
    <property type="match status" value="2"/>
</dbReference>
<dbReference type="RefSeq" id="WP_174194289.1">
    <property type="nucleotide sequence ID" value="NZ_JABULH010000004.1"/>
</dbReference>
<feature type="domain" description="BioF2-like acetyltransferase" evidence="7">
    <location>
        <begin position="172"/>
        <end position="299"/>
    </location>
</feature>
<organism evidence="8 9">
    <name type="scientific">Sphingomonas hominis</name>
    <dbReference type="NCBI Taxonomy" id="2741495"/>
    <lineage>
        <taxon>Bacteria</taxon>
        <taxon>Pseudomonadati</taxon>
        <taxon>Pseudomonadota</taxon>
        <taxon>Alphaproteobacteria</taxon>
        <taxon>Sphingomonadales</taxon>
        <taxon>Sphingomonadaceae</taxon>
        <taxon>Sphingomonas</taxon>
    </lineage>
</organism>
<keyword evidence="6" id="KW-0961">Cell wall biogenesis/degradation</keyword>
<name>A0ABX2JMH6_9SPHN</name>
<dbReference type="EMBL" id="JABULH010000004">
    <property type="protein sequence ID" value="NTS65657.1"/>
    <property type="molecule type" value="Genomic_DNA"/>
</dbReference>
<evidence type="ECO:0000256" key="6">
    <source>
        <dbReference type="ARBA" id="ARBA00023316"/>
    </source>
</evidence>
<gene>
    <name evidence="8" type="ORF">HRV97_10840</name>
</gene>